<keyword evidence="1" id="KW-0808">Transferase</keyword>
<evidence type="ECO:0000313" key="1">
    <source>
        <dbReference type="EMBL" id="KAA9302011.1"/>
    </source>
</evidence>
<dbReference type="EMBL" id="VYWO01000001">
    <property type="protein sequence ID" value="KAA9302011.1"/>
    <property type="molecule type" value="Genomic_DNA"/>
</dbReference>
<evidence type="ECO:0000313" key="2">
    <source>
        <dbReference type="Proteomes" id="UP000327148"/>
    </source>
</evidence>
<reference evidence="1 2" key="1">
    <citation type="submission" date="2019-09" db="EMBL/GenBank/DDBJ databases">
        <title>Draft genome sequence assemblies of isolates from the urinary tract.</title>
        <authorList>
            <person name="Mores C.R."/>
            <person name="Putonti C."/>
            <person name="Wolfe A.J."/>
        </authorList>
    </citation>
    <scope>NUCLEOTIDE SEQUENCE [LARGE SCALE GENOMIC DNA]</scope>
    <source>
        <strain evidence="1 2">UMB623</strain>
    </source>
</reference>
<protein>
    <submittedName>
        <fullName evidence="1">Sulfurtransferase-like selenium metabolism protein YedF</fullName>
    </submittedName>
</protein>
<dbReference type="AlphaFoldDB" id="A0A5N1GPP1"/>
<dbReference type="OrthoDB" id="9801500at2"/>
<dbReference type="NCBIfam" id="TIGR03527">
    <property type="entry name" value="selenium_YedF"/>
    <property type="match status" value="1"/>
</dbReference>
<dbReference type="Gene3D" id="3.40.1260.10">
    <property type="entry name" value="DsrEFH-like"/>
    <property type="match status" value="1"/>
</dbReference>
<dbReference type="Pfam" id="PF02635">
    <property type="entry name" value="DsrE"/>
    <property type="match status" value="1"/>
</dbReference>
<organism evidence="1 2">
    <name type="scientific">Aerococcus sanguinicola</name>
    <dbReference type="NCBI Taxonomy" id="119206"/>
    <lineage>
        <taxon>Bacteria</taxon>
        <taxon>Bacillati</taxon>
        <taxon>Bacillota</taxon>
        <taxon>Bacilli</taxon>
        <taxon>Lactobacillales</taxon>
        <taxon>Aerococcaceae</taxon>
        <taxon>Aerococcus</taxon>
    </lineage>
</organism>
<dbReference type="GO" id="GO:0016740">
    <property type="term" value="F:transferase activity"/>
    <property type="evidence" value="ECO:0007669"/>
    <property type="project" value="UniProtKB-KW"/>
</dbReference>
<gene>
    <name evidence="1" type="primary">yedF</name>
    <name evidence="1" type="ORF">F6I03_02035</name>
</gene>
<dbReference type="InterPro" id="IPR019870">
    <property type="entry name" value="Se_metab_YedF"/>
</dbReference>
<comment type="caution">
    <text evidence="1">The sequence shown here is derived from an EMBL/GenBank/DDBJ whole genome shotgun (WGS) entry which is preliminary data.</text>
</comment>
<accession>A0A5N1GPP1</accession>
<dbReference type="SUPFAM" id="SSF75169">
    <property type="entry name" value="DsrEFH-like"/>
    <property type="match status" value="1"/>
</dbReference>
<dbReference type="RefSeq" id="WP_070431733.1">
    <property type="nucleotide sequence ID" value="NZ_VYWO01000001.1"/>
</dbReference>
<proteinExistence type="predicted"/>
<name>A0A5N1GPP1_9LACT</name>
<sequence length="113" mass="12525">MSEKYIVVVSSDEMGHGEPELGKSLMKAFIHNLTEQESLPEKILFYNTGALLVEEGADTVEDLESLVEKGVWIGTCGTCVNYFGLEDKVAVGDISNMTEIVKNMYSYDRVVKP</sequence>
<dbReference type="InterPro" id="IPR003787">
    <property type="entry name" value="Sulphur_relay_DsrE/F-like"/>
</dbReference>
<dbReference type="Proteomes" id="UP000327148">
    <property type="component" value="Unassembled WGS sequence"/>
</dbReference>
<dbReference type="InterPro" id="IPR027396">
    <property type="entry name" value="DsrEFH-like"/>
</dbReference>